<organism evidence="6">
    <name type="scientific">Lygus hesperus</name>
    <name type="common">Western plant bug</name>
    <dbReference type="NCBI Taxonomy" id="30085"/>
    <lineage>
        <taxon>Eukaryota</taxon>
        <taxon>Metazoa</taxon>
        <taxon>Ecdysozoa</taxon>
        <taxon>Arthropoda</taxon>
        <taxon>Hexapoda</taxon>
        <taxon>Insecta</taxon>
        <taxon>Pterygota</taxon>
        <taxon>Neoptera</taxon>
        <taxon>Paraneoptera</taxon>
        <taxon>Hemiptera</taxon>
        <taxon>Heteroptera</taxon>
        <taxon>Panheteroptera</taxon>
        <taxon>Cimicomorpha</taxon>
        <taxon>Miridae</taxon>
        <taxon>Mirini</taxon>
        <taxon>Lygus</taxon>
    </lineage>
</organism>
<evidence type="ECO:0000256" key="3">
    <source>
        <dbReference type="ARBA" id="ARBA00022763"/>
    </source>
</evidence>
<evidence type="ECO:0000256" key="1">
    <source>
        <dbReference type="ARBA" id="ARBA00022722"/>
    </source>
</evidence>
<keyword evidence="5" id="KW-0234">DNA repair</keyword>
<keyword evidence="2" id="KW-0255">Endonuclease</keyword>
<evidence type="ECO:0000313" key="6">
    <source>
        <dbReference type="EMBL" id="JAQ10665.1"/>
    </source>
</evidence>
<dbReference type="GO" id="GO:0000110">
    <property type="term" value="C:nucleotide-excision repair factor 1 complex"/>
    <property type="evidence" value="ECO:0007669"/>
    <property type="project" value="TreeGrafter"/>
</dbReference>
<evidence type="ECO:0000256" key="4">
    <source>
        <dbReference type="ARBA" id="ARBA00022801"/>
    </source>
</evidence>
<dbReference type="GO" id="GO:0000712">
    <property type="term" value="P:resolution of meiotic recombination intermediates"/>
    <property type="evidence" value="ECO:0007669"/>
    <property type="project" value="TreeGrafter"/>
</dbReference>
<gene>
    <name evidence="6" type="ORF">g.92165</name>
</gene>
<keyword evidence="4" id="KW-0378">Hydrolase</keyword>
<dbReference type="GO" id="GO:1901255">
    <property type="term" value="P:nucleotide-excision repair involved in interstrand cross-link repair"/>
    <property type="evidence" value="ECO:0007669"/>
    <property type="project" value="TreeGrafter"/>
</dbReference>
<dbReference type="Gene3D" id="1.10.150.20">
    <property type="entry name" value="5' to 3' exonuclease, C-terminal subdomain"/>
    <property type="match status" value="1"/>
</dbReference>
<dbReference type="PANTHER" id="PTHR10150">
    <property type="entry name" value="DNA REPAIR ENDONUCLEASE XPF"/>
    <property type="match status" value="1"/>
</dbReference>
<dbReference type="GO" id="GO:0000724">
    <property type="term" value="P:double-strand break repair via homologous recombination"/>
    <property type="evidence" value="ECO:0007669"/>
    <property type="project" value="TreeGrafter"/>
</dbReference>
<dbReference type="SUPFAM" id="SSF47781">
    <property type="entry name" value="RuvA domain 2-like"/>
    <property type="match status" value="1"/>
</dbReference>
<dbReference type="GO" id="GO:0003684">
    <property type="term" value="F:damaged DNA binding"/>
    <property type="evidence" value="ECO:0007669"/>
    <property type="project" value="TreeGrafter"/>
</dbReference>
<dbReference type="GO" id="GO:0003697">
    <property type="term" value="F:single-stranded DNA binding"/>
    <property type="evidence" value="ECO:0007669"/>
    <property type="project" value="TreeGrafter"/>
</dbReference>
<dbReference type="EMBL" id="GDHC01007964">
    <property type="protein sequence ID" value="JAQ10665.1"/>
    <property type="molecule type" value="Transcribed_RNA"/>
</dbReference>
<dbReference type="GO" id="GO:0000014">
    <property type="term" value="F:single-stranded DNA endodeoxyribonuclease activity"/>
    <property type="evidence" value="ECO:0007669"/>
    <property type="project" value="TreeGrafter"/>
</dbReference>
<protein>
    <submittedName>
        <fullName evidence="6">Uncharacterized protein</fullName>
    </submittedName>
</protein>
<keyword evidence="3" id="KW-0227">DNA damage</keyword>
<accession>A0A146LU84</accession>
<dbReference type="PANTHER" id="PTHR10150:SF0">
    <property type="entry name" value="DNA REPAIR ENDONUCLEASE XPF"/>
    <property type="match status" value="1"/>
</dbReference>
<sequence>MMLALKEGPATENVDLTDPLLTGRGLDDDDVFGGAGLGAGKETSHYARRVLSRLPGVTSNNVHAVMDLSGSLAGLATLSLQSLQRVMGNDAGHLLHSFLHNPLAETVE</sequence>
<evidence type="ECO:0000256" key="5">
    <source>
        <dbReference type="ARBA" id="ARBA00023204"/>
    </source>
</evidence>
<evidence type="ECO:0000256" key="2">
    <source>
        <dbReference type="ARBA" id="ARBA00022759"/>
    </source>
</evidence>
<keyword evidence="1" id="KW-0540">Nuclease</keyword>
<reference evidence="6" key="1">
    <citation type="journal article" date="2016" name="Gigascience">
        <title>De novo construction of an expanded transcriptome assembly for the western tarnished plant bug, Lygus hesperus.</title>
        <authorList>
            <person name="Tassone E.E."/>
            <person name="Geib S.M."/>
            <person name="Hall B."/>
            <person name="Fabrick J.A."/>
            <person name="Brent C.S."/>
            <person name="Hull J.J."/>
        </authorList>
    </citation>
    <scope>NUCLEOTIDE SEQUENCE</scope>
</reference>
<dbReference type="AlphaFoldDB" id="A0A146LU84"/>
<dbReference type="InterPro" id="IPR010994">
    <property type="entry name" value="RuvA_2-like"/>
</dbReference>
<name>A0A146LU84_LYGHE</name>
<proteinExistence type="predicted"/>